<proteinExistence type="predicted"/>
<gene>
    <name evidence="1" type="ORF">PsorP6_016059</name>
</gene>
<evidence type="ECO:0000313" key="1">
    <source>
        <dbReference type="EMBL" id="KAI9919960.1"/>
    </source>
</evidence>
<name>A0ACC0WM61_9STRA</name>
<organism evidence="1 2">
    <name type="scientific">Peronosclerospora sorghi</name>
    <dbReference type="NCBI Taxonomy" id="230839"/>
    <lineage>
        <taxon>Eukaryota</taxon>
        <taxon>Sar</taxon>
        <taxon>Stramenopiles</taxon>
        <taxon>Oomycota</taxon>
        <taxon>Peronosporomycetes</taxon>
        <taxon>Peronosporales</taxon>
        <taxon>Peronosporaceae</taxon>
        <taxon>Peronosclerospora</taxon>
    </lineage>
</organism>
<dbReference type="EMBL" id="CM047589">
    <property type="protein sequence ID" value="KAI9919960.1"/>
    <property type="molecule type" value="Genomic_DNA"/>
</dbReference>
<evidence type="ECO:0000313" key="2">
    <source>
        <dbReference type="Proteomes" id="UP001163321"/>
    </source>
</evidence>
<sequence>MVRRANYSASSSSKTSSNSSSEGRSKASRFSMGFVVARKEQGIWKVRIPSRDEVEILPQLYVASSLEEEEEGDNGA</sequence>
<protein>
    <submittedName>
        <fullName evidence="1">Uncharacterized protein</fullName>
    </submittedName>
</protein>
<keyword evidence="2" id="KW-1185">Reference proteome</keyword>
<dbReference type="Proteomes" id="UP001163321">
    <property type="component" value="Chromosome 10"/>
</dbReference>
<comment type="caution">
    <text evidence="1">The sequence shown here is derived from an EMBL/GenBank/DDBJ whole genome shotgun (WGS) entry which is preliminary data.</text>
</comment>
<accession>A0ACC0WM61</accession>
<reference evidence="1 2" key="1">
    <citation type="journal article" date="2022" name="bioRxiv">
        <title>The genome of the oomycete Peronosclerospora sorghi, a cosmopolitan pathogen of maize and sorghum, is inflated with dispersed pseudogenes.</title>
        <authorList>
            <person name="Fletcher K."/>
            <person name="Martin F."/>
            <person name="Isakeit T."/>
            <person name="Cavanaugh K."/>
            <person name="Magill C."/>
            <person name="Michelmore R."/>
        </authorList>
    </citation>
    <scope>NUCLEOTIDE SEQUENCE [LARGE SCALE GENOMIC DNA]</scope>
    <source>
        <strain evidence="1">P6</strain>
    </source>
</reference>